<name>A0A067PQR3_9AGAM</name>
<dbReference type="HOGENOM" id="CLU_806789_0_0_1"/>
<dbReference type="AlphaFoldDB" id="A0A067PQR3"/>
<proteinExistence type="predicted"/>
<protein>
    <recommendedName>
        <fullName evidence="3">F-box domain-containing protein</fullName>
    </recommendedName>
</protein>
<organism evidence="1 2">
    <name type="scientific">Jaapia argillacea MUCL 33604</name>
    <dbReference type="NCBI Taxonomy" id="933084"/>
    <lineage>
        <taxon>Eukaryota</taxon>
        <taxon>Fungi</taxon>
        <taxon>Dikarya</taxon>
        <taxon>Basidiomycota</taxon>
        <taxon>Agaricomycotina</taxon>
        <taxon>Agaricomycetes</taxon>
        <taxon>Agaricomycetidae</taxon>
        <taxon>Jaapiales</taxon>
        <taxon>Jaapiaceae</taxon>
        <taxon>Jaapia</taxon>
    </lineage>
</organism>
<dbReference type="InParanoid" id="A0A067PQR3"/>
<keyword evidence="2" id="KW-1185">Reference proteome</keyword>
<gene>
    <name evidence="1" type="ORF">JAAARDRAFT_207439</name>
</gene>
<evidence type="ECO:0000313" key="2">
    <source>
        <dbReference type="Proteomes" id="UP000027265"/>
    </source>
</evidence>
<evidence type="ECO:0008006" key="3">
    <source>
        <dbReference type="Google" id="ProtNLM"/>
    </source>
</evidence>
<accession>A0A067PQR3</accession>
<reference evidence="2" key="1">
    <citation type="journal article" date="2014" name="Proc. Natl. Acad. Sci. U.S.A.">
        <title>Extensive sampling of basidiomycete genomes demonstrates inadequacy of the white-rot/brown-rot paradigm for wood decay fungi.</title>
        <authorList>
            <person name="Riley R."/>
            <person name="Salamov A.A."/>
            <person name="Brown D.W."/>
            <person name="Nagy L.G."/>
            <person name="Floudas D."/>
            <person name="Held B.W."/>
            <person name="Levasseur A."/>
            <person name="Lombard V."/>
            <person name="Morin E."/>
            <person name="Otillar R."/>
            <person name="Lindquist E.A."/>
            <person name="Sun H."/>
            <person name="LaButti K.M."/>
            <person name="Schmutz J."/>
            <person name="Jabbour D."/>
            <person name="Luo H."/>
            <person name="Baker S.E."/>
            <person name="Pisabarro A.G."/>
            <person name="Walton J.D."/>
            <person name="Blanchette R.A."/>
            <person name="Henrissat B."/>
            <person name="Martin F."/>
            <person name="Cullen D."/>
            <person name="Hibbett D.S."/>
            <person name="Grigoriev I.V."/>
        </authorList>
    </citation>
    <scope>NUCLEOTIDE SEQUENCE [LARGE SCALE GENOMIC DNA]</scope>
    <source>
        <strain evidence="2">MUCL 33604</strain>
    </source>
</reference>
<dbReference type="EMBL" id="KL197720">
    <property type="protein sequence ID" value="KDQ57099.1"/>
    <property type="molecule type" value="Genomic_DNA"/>
</dbReference>
<dbReference type="OrthoDB" id="3249754at2759"/>
<sequence>MSCSICRLPFTPGPGAMFPRPIPEGVLTPKQFNYFQWATGISDRLMGVVSQFEFFDANMFGGMHRFVPVTVVWESDNGTFMMCHSTCASLLRRVMRCEDNSVDSFTRLCEIMFVIGRPLPGADSGRLPHINYETIGPEKVDLTSFWKTSHNDPGLNQFDWKAFKSSDLAWALNRPDVFPRFHSTVAPSRLAILGSQPSETHDAITTLPTDIIQLFLPYLSTASYIALTSTCRLLRYSALSKFQPHARALVLALGWAVPLSHEYAAAQRNGLCMANEVESPHDADWLLYLSHVHRTQSMRVRRWIWGIVEEIDRVFKERRVGSEYESTVGEDGKEVKSKTRLALEQQVGMFGFMIPEMAAKNMTPADLNMFNGQGMNFEPVFNGGG</sequence>
<evidence type="ECO:0000313" key="1">
    <source>
        <dbReference type="EMBL" id="KDQ57099.1"/>
    </source>
</evidence>
<dbReference type="Proteomes" id="UP000027265">
    <property type="component" value="Unassembled WGS sequence"/>
</dbReference>